<evidence type="ECO:0000313" key="2">
    <source>
        <dbReference type="Proteomes" id="UP001057402"/>
    </source>
</evidence>
<name>A0ACB9RPW3_9MYRT</name>
<comment type="caution">
    <text evidence="1">The sequence shown here is derived from an EMBL/GenBank/DDBJ whole genome shotgun (WGS) entry which is preliminary data.</text>
</comment>
<reference evidence="2" key="1">
    <citation type="journal article" date="2023" name="Front. Plant Sci.">
        <title>Chromosomal-level genome assembly of Melastoma candidum provides insights into trichome evolution.</title>
        <authorList>
            <person name="Zhong Y."/>
            <person name="Wu W."/>
            <person name="Sun C."/>
            <person name="Zou P."/>
            <person name="Liu Y."/>
            <person name="Dai S."/>
            <person name="Zhou R."/>
        </authorList>
    </citation>
    <scope>NUCLEOTIDE SEQUENCE [LARGE SCALE GENOMIC DNA]</scope>
</reference>
<accession>A0ACB9RPW3</accession>
<protein>
    <submittedName>
        <fullName evidence="1">Uncharacterized protein</fullName>
    </submittedName>
</protein>
<evidence type="ECO:0000313" key="1">
    <source>
        <dbReference type="EMBL" id="KAI4381043.1"/>
    </source>
</evidence>
<sequence length="466" mass="52982">MTISNVDLHEGSVTAEAIGIPRERGGGYKSRESFQLKPLELDGSKNRLNELYRLAKVFPRPQQRPETRTDMSVHDFGVKDPDTLSKAATKVQKVYRSYRTRRNLADCAIVIEELWWKVSNFTKLEESSISYYDKEKNETVVSKWARARTRAAKIGKGLAQNDKAQKLALRHWLEAIDPCHRYGHNLQFYYSVWFASESSQPFFYWLDIGHGKELNLERCPRSVLKHQRIMYLGPIERKGYEVIIKKGKLIYDQNQMPVNTTEGSKWIFVLSTTRKLYIGEKKKGLFQHSSFLAGGAASAAGRLVAHEGILKAIWPYSGHYHPTEENFLEFINFLQDHRVDLAEVKRYSVDEDVPPTFIHARQAETEPSLNQSREPKKEAPSPTKCEEGKPPTPPSLKWSTGAGPRIRCVREYPTGLQSQALEQVKLSPRVPNNGCATTMGPIPSPRPSPKIHLSPRITCMGLGFAM</sequence>
<dbReference type="EMBL" id="CM042882">
    <property type="protein sequence ID" value="KAI4381043.1"/>
    <property type="molecule type" value="Genomic_DNA"/>
</dbReference>
<keyword evidence="2" id="KW-1185">Reference proteome</keyword>
<dbReference type="Proteomes" id="UP001057402">
    <property type="component" value="Chromosome 3"/>
</dbReference>
<organism evidence="1 2">
    <name type="scientific">Melastoma candidum</name>
    <dbReference type="NCBI Taxonomy" id="119954"/>
    <lineage>
        <taxon>Eukaryota</taxon>
        <taxon>Viridiplantae</taxon>
        <taxon>Streptophyta</taxon>
        <taxon>Embryophyta</taxon>
        <taxon>Tracheophyta</taxon>
        <taxon>Spermatophyta</taxon>
        <taxon>Magnoliopsida</taxon>
        <taxon>eudicotyledons</taxon>
        <taxon>Gunneridae</taxon>
        <taxon>Pentapetalae</taxon>
        <taxon>rosids</taxon>
        <taxon>malvids</taxon>
        <taxon>Myrtales</taxon>
        <taxon>Melastomataceae</taxon>
        <taxon>Melastomatoideae</taxon>
        <taxon>Melastomateae</taxon>
        <taxon>Melastoma</taxon>
    </lineage>
</organism>
<gene>
    <name evidence="1" type="ORF">MLD38_007160</name>
</gene>
<proteinExistence type="predicted"/>